<evidence type="ECO:0000256" key="1">
    <source>
        <dbReference type="SAM" id="SignalP"/>
    </source>
</evidence>
<comment type="caution">
    <text evidence="2">The sequence shown here is derived from an EMBL/GenBank/DDBJ whole genome shotgun (WGS) entry which is preliminary data.</text>
</comment>
<proteinExistence type="predicted"/>
<feature type="signal peptide" evidence="1">
    <location>
        <begin position="1"/>
        <end position="19"/>
    </location>
</feature>
<keyword evidence="3" id="KW-1185">Reference proteome</keyword>
<dbReference type="Proteomes" id="UP000216101">
    <property type="component" value="Unassembled WGS sequence"/>
</dbReference>
<gene>
    <name evidence="2" type="ORF">CBP51_17025</name>
</gene>
<dbReference type="AlphaFoldDB" id="A0A266Q4Q8"/>
<evidence type="ECO:0008006" key="4">
    <source>
        <dbReference type="Google" id="ProtNLM"/>
    </source>
</evidence>
<accession>A0A266Q4Q8</accession>
<keyword evidence="1" id="KW-0732">Signal</keyword>
<name>A0A266Q4Q8_9GAMM</name>
<dbReference type="PROSITE" id="PS51257">
    <property type="entry name" value="PROKAR_LIPOPROTEIN"/>
    <property type="match status" value="1"/>
</dbReference>
<sequence length="172" mass="20019">MKKILLCITLFCFSQFSLACDEACKRAKAETANNVKFASYLNLRYCKTTSLDFLLQGRKSLQAYREKQLPTAHRGGAKNIRNFIMQRKDWLQECDNYMQLTEQGRIFRDKESTEKIMSSLTNTADELQKIMMRPRAEVESLELVTAAAGQKFDELFKNVDDHYLELQRRGLL</sequence>
<protein>
    <recommendedName>
        <fullName evidence="4">Lysozyme inhibitor LprI N-terminal domain-containing protein</fullName>
    </recommendedName>
</protein>
<organism evidence="2 3">
    <name type="scientific">Cellvibrio mixtus</name>
    <dbReference type="NCBI Taxonomy" id="39650"/>
    <lineage>
        <taxon>Bacteria</taxon>
        <taxon>Pseudomonadati</taxon>
        <taxon>Pseudomonadota</taxon>
        <taxon>Gammaproteobacteria</taxon>
        <taxon>Cellvibrionales</taxon>
        <taxon>Cellvibrionaceae</taxon>
        <taxon>Cellvibrio</taxon>
    </lineage>
</organism>
<evidence type="ECO:0000313" key="3">
    <source>
        <dbReference type="Proteomes" id="UP000216101"/>
    </source>
</evidence>
<evidence type="ECO:0000313" key="2">
    <source>
        <dbReference type="EMBL" id="OZY84864.1"/>
    </source>
</evidence>
<reference evidence="3" key="1">
    <citation type="submission" date="2017-05" db="EMBL/GenBank/DDBJ databases">
        <authorList>
            <person name="Barney B.M."/>
        </authorList>
    </citation>
    <scope>NUCLEOTIDE SEQUENCE [LARGE SCALE GENOMIC DNA]</scope>
    <source>
        <strain evidence="3">PSBB022</strain>
    </source>
</reference>
<dbReference type="EMBL" id="NHNI01000002">
    <property type="protein sequence ID" value="OZY84864.1"/>
    <property type="molecule type" value="Genomic_DNA"/>
</dbReference>
<dbReference type="RefSeq" id="WP_094985856.1">
    <property type="nucleotide sequence ID" value="NZ_NHNI01000002.1"/>
</dbReference>
<feature type="chain" id="PRO_5011972453" description="Lysozyme inhibitor LprI N-terminal domain-containing protein" evidence="1">
    <location>
        <begin position="20"/>
        <end position="172"/>
    </location>
</feature>